<keyword evidence="3" id="KW-1185">Reference proteome</keyword>
<evidence type="ECO:0000256" key="1">
    <source>
        <dbReference type="SAM" id="MobiDB-lite"/>
    </source>
</evidence>
<dbReference type="AlphaFoldDB" id="A0A8J4U0U4"/>
<feature type="region of interest" description="Disordered" evidence="1">
    <location>
        <begin position="1"/>
        <end position="21"/>
    </location>
</feature>
<dbReference type="OrthoDB" id="687730at2759"/>
<sequence>MTAFCQEGDHNTEAPNDQNRKCGKATRNVIFEDSVDATSLNTLNPLPSPPPAPTFKVIKRGSRVVCLVLDVSGSMQ</sequence>
<gene>
    <name evidence="2" type="ORF">DAT39_021668</name>
</gene>
<name>A0A8J4U0U4_CLAMG</name>
<dbReference type="EMBL" id="QNUK01000947">
    <property type="protein sequence ID" value="KAF5888635.1"/>
    <property type="molecule type" value="Genomic_DNA"/>
</dbReference>
<dbReference type="Proteomes" id="UP000727407">
    <property type="component" value="Unassembled WGS sequence"/>
</dbReference>
<accession>A0A8J4U0U4</accession>
<feature type="non-terminal residue" evidence="2">
    <location>
        <position position="76"/>
    </location>
</feature>
<reference evidence="2" key="1">
    <citation type="submission" date="2020-07" db="EMBL/GenBank/DDBJ databases">
        <title>Clarias magur genome sequencing, assembly and annotation.</title>
        <authorList>
            <person name="Kushwaha B."/>
            <person name="Kumar R."/>
            <person name="Das P."/>
            <person name="Joshi C.G."/>
            <person name="Kumar D."/>
            <person name="Nagpure N.S."/>
            <person name="Pandey M."/>
            <person name="Agarwal S."/>
            <person name="Srivastava S."/>
            <person name="Singh M."/>
            <person name="Sahoo L."/>
            <person name="Jayasankar P."/>
            <person name="Meher P.K."/>
            <person name="Koringa P.G."/>
            <person name="Iquebal M.A."/>
            <person name="Das S.P."/>
            <person name="Bit A."/>
            <person name="Patnaik S."/>
            <person name="Patel N."/>
            <person name="Shah T.M."/>
            <person name="Hinsu A."/>
            <person name="Jena J.K."/>
        </authorList>
    </citation>
    <scope>NUCLEOTIDE SEQUENCE</scope>
    <source>
        <strain evidence="2">CIFAMagur01</strain>
        <tissue evidence="2">Testis</tissue>
    </source>
</reference>
<organism evidence="2 3">
    <name type="scientific">Clarias magur</name>
    <name type="common">Asian catfish</name>
    <name type="synonym">Macropteronotus magur</name>
    <dbReference type="NCBI Taxonomy" id="1594786"/>
    <lineage>
        <taxon>Eukaryota</taxon>
        <taxon>Metazoa</taxon>
        <taxon>Chordata</taxon>
        <taxon>Craniata</taxon>
        <taxon>Vertebrata</taxon>
        <taxon>Euteleostomi</taxon>
        <taxon>Actinopterygii</taxon>
        <taxon>Neopterygii</taxon>
        <taxon>Teleostei</taxon>
        <taxon>Ostariophysi</taxon>
        <taxon>Siluriformes</taxon>
        <taxon>Clariidae</taxon>
        <taxon>Clarias</taxon>
    </lineage>
</organism>
<evidence type="ECO:0000313" key="3">
    <source>
        <dbReference type="Proteomes" id="UP000727407"/>
    </source>
</evidence>
<protein>
    <submittedName>
        <fullName evidence="2">Epithelial chloride channel protein-like</fullName>
    </submittedName>
</protein>
<comment type="caution">
    <text evidence="2">The sequence shown here is derived from an EMBL/GenBank/DDBJ whole genome shotgun (WGS) entry which is preliminary data.</text>
</comment>
<proteinExistence type="predicted"/>
<evidence type="ECO:0000313" key="2">
    <source>
        <dbReference type="EMBL" id="KAF5888635.1"/>
    </source>
</evidence>